<organism evidence="2 3">
    <name type="scientific">Fusarium torreyae</name>
    <dbReference type="NCBI Taxonomy" id="1237075"/>
    <lineage>
        <taxon>Eukaryota</taxon>
        <taxon>Fungi</taxon>
        <taxon>Dikarya</taxon>
        <taxon>Ascomycota</taxon>
        <taxon>Pezizomycotina</taxon>
        <taxon>Sordariomycetes</taxon>
        <taxon>Hypocreomycetidae</taxon>
        <taxon>Hypocreales</taxon>
        <taxon>Nectriaceae</taxon>
        <taxon>Fusarium</taxon>
    </lineage>
</organism>
<evidence type="ECO:0000256" key="1">
    <source>
        <dbReference type="SAM" id="MobiDB-lite"/>
    </source>
</evidence>
<dbReference type="Proteomes" id="UP001152049">
    <property type="component" value="Unassembled WGS sequence"/>
</dbReference>
<dbReference type="EMBL" id="JAOQAZ010000024">
    <property type="protein sequence ID" value="KAJ4253380.1"/>
    <property type="molecule type" value="Genomic_DNA"/>
</dbReference>
<comment type="caution">
    <text evidence="2">The sequence shown here is derived from an EMBL/GenBank/DDBJ whole genome shotgun (WGS) entry which is preliminary data.</text>
</comment>
<reference evidence="2" key="1">
    <citation type="submission" date="2022-09" db="EMBL/GenBank/DDBJ databases">
        <title>Fusarium specimens isolated from Avocado Roots.</title>
        <authorList>
            <person name="Stajich J."/>
            <person name="Roper C."/>
            <person name="Heimlech-Rivalta G."/>
        </authorList>
    </citation>
    <scope>NUCLEOTIDE SEQUENCE</scope>
    <source>
        <strain evidence="2">CF00136</strain>
    </source>
</reference>
<name>A0A9W8RT55_9HYPO</name>
<feature type="compositionally biased region" description="Basic and acidic residues" evidence="1">
    <location>
        <begin position="343"/>
        <end position="354"/>
    </location>
</feature>
<feature type="region of interest" description="Disordered" evidence="1">
    <location>
        <begin position="323"/>
        <end position="366"/>
    </location>
</feature>
<feature type="compositionally biased region" description="Polar residues" evidence="1">
    <location>
        <begin position="325"/>
        <end position="337"/>
    </location>
</feature>
<protein>
    <submittedName>
        <fullName evidence="2">Uncharacterized protein</fullName>
    </submittedName>
</protein>
<sequence length="393" mass="45207">METFENLNDELVALLSQHFHVVATHSQRQDQWYKRSYQSFASNHGDRKPLIVAPHDSREEWIPQVRQFANLLSRELRESGERNVNSATPPPSSESKLFSDQVLDEAHARPLCLAVSGSKSLSPEMMQMSWWTTRMRIAGHKDRRLKAIKAFIACGEIDPLLRLAAWPRTRPQQGPHLPSFQFEYLNSEWEGVVDDILSIMLFLGLLNAFPEQFVKEDGYRYWVPLAFRIHDSPFESYIEARGGKIPTTSEVIRQEMAQCIAALIAAQSFSVSSGSTPIKWESRIMDRFLYILGFESWNRSREGSGYLGCDLNVTKGAGWLRGNGDNENIQAQENQPRTVRPMDPLKLREPKQDLEPELDEEEQRQQEELAAIESIEADYGRKRSLKYLTRHKD</sequence>
<proteinExistence type="predicted"/>
<keyword evidence="3" id="KW-1185">Reference proteome</keyword>
<evidence type="ECO:0000313" key="2">
    <source>
        <dbReference type="EMBL" id="KAJ4253380.1"/>
    </source>
</evidence>
<evidence type="ECO:0000313" key="3">
    <source>
        <dbReference type="Proteomes" id="UP001152049"/>
    </source>
</evidence>
<dbReference type="AlphaFoldDB" id="A0A9W8RT55"/>
<accession>A0A9W8RT55</accession>
<gene>
    <name evidence="2" type="ORF">NW762_010535</name>
</gene>
<dbReference type="OrthoDB" id="5138970at2759"/>